<dbReference type="EMBL" id="JAVKPH010000006">
    <property type="protein sequence ID" value="MDR5652494.1"/>
    <property type="molecule type" value="Genomic_DNA"/>
</dbReference>
<dbReference type="Proteomes" id="UP001247754">
    <property type="component" value="Unassembled WGS sequence"/>
</dbReference>
<reference evidence="2 3" key="1">
    <citation type="submission" date="2023-09" db="EMBL/GenBank/DDBJ databases">
        <title>Xinfangfangia sedmenti sp. nov., isolated the sedment.</title>
        <authorList>
            <person name="Xu L."/>
        </authorList>
    </citation>
    <scope>NUCLEOTIDE SEQUENCE [LARGE SCALE GENOMIC DNA]</scope>
    <source>
        <strain evidence="2 3">LG-4</strain>
    </source>
</reference>
<dbReference type="Gene3D" id="3.40.30.10">
    <property type="entry name" value="Glutaredoxin"/>
    <property type="match status" value="1"/>
</dbReference>
<evidence type="ECO:0000313" key="3">
    <source>
        <dbReference type="Proteomes" id="UP001247754"/>
    </source>
</evidence>
<dbReference type="PROSITE" id="PS50404">
    <property type="entry name" value="GST_NTER"/>
    <property type="match status" value="1"/>
</dbReference>
<dbReference type="PANTHER" id="PTHR44051">
    <property type="entry name" value="GLUTATHIONE S-TRANSFERASE-RELATED"/>
    <property type="match status" value="1"/>
</dbReference>
<dbReference type="Pfam" id="PF13409">
    <property type="entry name" value="GST_N_2"/>
    <property type="match status" value="1"/>
</dbReference>
<dbReference type="InterPro" id="IPR004045">
    <property type="entry name" value="Glutathione_S-Trfase_N"/>
</dbReference>
<accession>A0ABU1F7S4</accession>
<sequence>MMLQDAVLYGHPDSGHACKAAFALALAGVPHRRVRVDIWAPPETRPAEFRAASPFAEVPCLVTGGAALVQSASILHEIATRTGRLGGADAQGMIRQREILFWEANRIGMCLPQLIESRRPGAGPFPPGAVDWLRARHAVDAARFERLIGAAPFLAGAAPGIADCAVFGYAQWHDRAGVTPGPRMADWLARMRALPEYRPPEAWFPA</sequence>
<dbReference type="SUPFAM" id="SSF47616">
    <property type="entry name" value="GST C-terminal domain-like"/>
    <property type="match status" value="1"/>
</dbReference>
<proteinExistence type="predicted"/>
<evidence type="ECO:0000313" key="2">
    <source>
        <dbReference type="EMBL" id="MDR5652494.1"/>
    </source>
</evidence>
<dbReference type="SUPFAM" id="SSF52833">
    <property type="entry name" value="Thioredoxin-like"/>
    <property type="match status" value="1"/>
</dbReference>
<protein>
    <submittedName>
        <fullName evidence="2">Glutathione S-transferase family protein</fullName>
    </submittedName>
</protein>
<comment type="caution">
    <text evidence="2">The sequence shown here is derived from an EMBL/GenBank/DDBJ whole genome shotgun (WGS) entry which is preliminary data.</text>
</comment>
<keyword evidence="3" id="KW-1185">Reference proteome</keyword>
<organism evidence="2 3">
    <name type="scientific">Ruixingdingia sedimenti</name>
    <dbReference type="NCBI Taxonomy" id="3073604"/>
    <lineage>
        <taxon>Bacteria</taxon>
        <taxon>Pseudomonadati</taxon>
        <taxon>Pseudomonadota</taxon>
        <taxon>Alphaproteobacteria</taxon>
        <taxon>Rhodobacterales</taxon>
        <taxon>Paracoccaceae</taxon>
        <taxon>Ruixingdingia</taxon>
    </lineage>
</organism>
<dbReference type="CDD" id="cd00299">
    <property type="entry name" value="GST_C_family"/>
    <property type="match status" value="1"/>
</dbReference>
<dbReference type="Gene3D" id="1.20.1050.10">
    <property type="match status" value="1"/>
</dbReference>
<dbReference type="InterPro" id="IPR036249">
    <property type="entry name" value="Thioredoxin-like_sf"/>
</dbReference>
<feature type="domain" description="GST N-terminal" evidence="1">
    <location>
        <begin position="4"/>
        <end position="86"/>
    </location>
</feature>
<dbReference type="PANTHER" id="PTHR44051:SF8">
    <property type="entry name" value="GLUTATHIONE S-TRANSFERASE GSTA"/>
    <property type="match status" value="1"/>
</dbReference>
<evidence type="ECO:0000259" key="1">
    <source>
        <dbReference type="PROSITE" id="PS50404"/>
    </source>
</evidence>
<dbReference type="InterPro" id="IPR036282">
    <property type="entry name" value="Glutathione-S-Trfase_C_sf"/>
</dbReference>
<dbReference type="RefSeq" id="WP_310456739.1">
    <property type="nucleotide sequence ID" value="NZ_JAVKPH010000006.1"/>
</dbReference>
<name>A0ABU1F7S4_9RHOB</name>
<gene>
    <name evidence="2" type="ORF">RGD00_07760</name>
</gene>